<dbReference type="InterPro" id="IPR001387">
    <property type="entry name" value="Cro/C1-type_HTH"/>
</dbReference>
<proteinExistence type="predicted"/>
<feature type="domain" description="HTH cro/C1-type" evidence="3">
    <location>
        <begin position="7"/>
        <end position="61"/>
    </location>
</feature>
<organism evidence="4 5">
    <name type="scientific">Maioricimonas rarisocia</name>
    <dbReference type="NCBI Taxonomy" id="2528026"/>
    <lineage>
        <taxon>Bacteria</taxon>
        <taxon>Pseudomonadati</taxon>
        <taxon>Planctomycetota</taxon>
        <taxon>Planctomycetia</taxon>
        <taxon>Planctomycetales</taxon>
        <taxon>Planctomycetaceae</taxon>
        <taxon>Maioricimonas</taxon>
    </lineage>
</organism>
<evidence type="ECO:0000313" key="4">
    <source>
        <dbReference type="EMBL" id="QDU38445.1"/>
    </source>
</evidence>
<dbReference type="CDD" id="cd00093">
    <property type="entry name" value="HTH_XRE"/>
    <property type="match status" value="1"/>
</dbReference>
<feature type="coiled-coil region" evidence="2">
    <location>
        <begin position="48"/>
        <end position="90"/>
    </location>
</feature>
<evidence type="ECO:0000313" key="5">
    <source>
        <dbReference type="Proteomes" id="UP000320496"/>
    </source>
</evidence>
<sequence length="93" mass="10615">MPLGDRLKQLRTTAELSVREAAKLIGKSPGYLSRVETRGEIPAPELIIAIAEAYEADAEELLREAKEDYMERVEQEIDSKQERALAVFRKEKR</sequence>
<dbReference type="SMART" id="SM00530">
    <property type="entry name" value="HTH_XRE"/>
    <property type="match status" value="1"/>
</dbReference>
<accession>A0A517Z7H9</accession>
<keyword evidence="5" id="KW-1185">Reference proteome</keyword>
<reference evidence="4 5" key="1">
    <citation type="submission" date="2019-02" db="EMBL/GenBank/DDBJ databases">
        <title>Deep-cultivation of Planctomycetes and their phenomic and genomic characterization uncovers novel biology.</title>
        <authorList>
            <person name="Wiegand S."/>
            <person name="Jogler M."/>
            <person name="Boedeker C."/>
            <person name="Pinto D."/>
            <person name="Vollmers J."/>
            <person name="Rivas-Marin E."/>
            <person name="Kohn T."/>
            <person name="Peeters S.H."/>
            <person name="Heuer A."/>
            <person name="Rast P."/>
            <person name="Oberbeckmann S."/>
            <person name="Bunk B."/>
            <person name="Jeske O."/>
            <person name="Meyerdierks A."/>
            <person name="Storesund J.E."/>
            <person name="Kallscheuer N."/>
            <person name="Luecker S."/>
            <person name="Lage O.M."/>
            <person name="Pohl T."/>
            <person name="Merkel B.J."/>
            <person name="Hornburger P."/>
            <person name="Mueller R.-W."/>
            <person name="Bruemmer F."/>
            <person name="Labrenz M."/>
            <person name="Spormann A.M."/>
            <person name="Op den Camp H."/>
            <person name="Overmann J."/>
            <person name="Amann R."/>
            <person name="Jetten M.S.M."/>
            <person name="Mascher T."/>
            <person name="Medema M.H."/>
            <person name="Devos D.P."/>
            <person name="Kaster A.-K."/>
            <person name="Ovreas L."/>
            <person name="Rohde M."/>
            <person name="Galperin M.Y."/>
            <person name="Jogler C."/>
        </authorList>
    </citation>
    <scope>NUCLEOTIDE SEQUENCE [LARGE SCALE GENOMIC DNA]</scope>
    <source>
        <strain evidence="4 5">Mal4</strain>
    </source>
</reference>
<dbReference type="GO" id="GO:0005829">
    <property type="term" value="C:cytosol"/>
    <property type="evidence" value="ECO:0007669"/>
    <property type="project" value="TreeGrafter"/>
</dbReference>
<dbReference type="GO" id="GO:0003677">
    <property type="term" value="F:DNA binding"/>
    <property type="evidence" value="ECO:0007669"/>
    <property type="project" value="UniProtKB-KW"/>
</dbReference>
<dbReference type="Pfam" id="PF13560">
    <property type="entry name" value="HTH_31"/>
    <property type="match status" value="1"/>
</dbReference>
<dbReference type="GO" id="GO:0003700">
    <property type="term" value="F:DNA-binding transcription factor activity"/>
    <property type="evidence" value="ECO:0007669"/>
    <property type="project" value="TreeGrafter"/>
</dbReference>
<dbReference type="EMBL" id="CP036275">
    <property type="protein sequence ID" value="QDU38445.1"/>
    <property type="molecule type" value="Genomic_DNA"/>
</dbReference>
<name>A0A517Z7H9_9PLAN</name>
<dbReference type="AlphaFoldDB" id="A0A517Z7H9"/>
<dbReference type="InterPro" id="IPR010982">
    <property type="entry name" value="Lambda_DNA-bd_dom_sf"/>
</dbReference>
<dbReference type="InterPro" id="IPR050807">
    <property type="entry name" value="TransReg_Diox_bact_type"/>
</dbReference>
<evidence type="ECO:0000256" key="2">
    <source>
        <dbReference type="SAM" id="Coils"/>
    </source>
</evidence>
<keyword evidence="1" id="KW-0238">DNA-binding</keyword>
<evidence type="ECO:0000256" key="1">
    <source>
        <dbReference type="ARBA" id="ARBA00023125"/>
    </source>
</evidence>
<dbReference type="PANTHER" id="PTHR46797">
    <property type="entry name" value="HTH-TYPE TRANSCRIPTIONAL REGULATOR"/>
    <property type="match status" value="1"/>
</dbReference>
<keyword evidence="2" id="KW-0175">Coiled coil</keyword>
<dbReference type="Gene3D" id="1.10.260.40">
    <property type="entry name" value="lambda repressor-like DNA-binding domains"/>
    <property type="match status" value="1"/>
</dbReference>
<dbReference type="Proteomes" id="UP000320496">
    <property type="component" value="Chromosome"/>
</dbReference>
<gene>
    <name evidence="4" type="ORF">Mal4_27720</name>
</gene>
<dbReference type="PANTHER" id="PTHR46797:SF1">
    <property type="entry name" value="METHYLPHOSPHONATE SYNTHASE"/>
    <property type="match status" value="1"/>
</dbReference>
<dbReference type="SUPFAM" id="SSF47413">
    <property type="entry name" value="lambda repressor-like DNA-binding domains"/>
    <property type="match status" value="1"/>
</dbReference>
<dbReference type="RefSeq" id="WP_197444381.1">
    <property type="nucleotide sequence ID" value="NZ_CP036275.1"/>
</dbReference>
<dbReference type="KEGG" id="mri:Mal4_27720"/>
<dbReference type="PROSITE" id="PS50943">
    <property type="entry name" value="HTH_CROC1"/>
    <property type="match status" value="1"/>
</dbReference>
<evidence type="ECO:0000259" key="3">
    <source>
        <dbReference type="PROSITE" id="PS50943"/>
    </source>
</evidence>
<protein>
    <submittedName>
        <fullName evidence="4">Helix-turn-helix domain protein</fullName>
    </submittedName>
</protein>